<evidence type="ECO:0000313" key="1">
    <source>
        <dbReference type="EMBL" id="PJG53509.1"/>
    </source>
</evidence>
<keyword evidence="2" id="KW-1185">Reference proteome</keyword>
<comment type="caution">
    <text evidence="1">The sequence shown here is derived from an EMBL/GenBank/DDBJ whole genome shotgun (WGS) entry which is preliminary data.</text>
</comment>
<proteinExistence type="predicted"/>
<name>A0A2M8R6T9_9BRAD</name>
<organism evidence="1 2">
    <name type="scientific">Bradyrhizobium forestalis</name>
    <dbReference type="NCBI Taxonomy" id="1419263"/>
    <lineage>
        <taxon>Bacteria</taxon>
        <taxon>Pseudomonadati</taxon>
        <taxon>Pseudomonadota</taxon>
        <taxon>Alphaproteobacteria</taxon>
        <taxon>Hyphomicrobiales</taxon>
        <taxon>Nitrobacteraceae</taxon>
        <taxon>Bradyrhizobium</taxon>
    </lineage>
</organism>
<evidence type="ECO:0000313" key="2">
    <source>
        <dbReference type="Proteomes" id="UP000231194"/>
    </source>
</evidence>
<reference evidence="1 2" key="1">
    <citation type="submission" date="2017-11" db="EMBL/GenBank/DDBJ databases">
        <title>Bradyrhizobium forestalis sp. nov., an efficient nitrogen-fixing bacterium isolated from nodules of forest legume species in the Amazon.</title>
        <authorList>
            <person name="Costa E.M."/>
            <person name="Guimaraes A."/>
            <person name="Carvalho T.S."/>
            <person name="Rodrigues T.L."/>
            <person name="Ribeiro P.R.A."/>
            <person name="Lebbe L."/>
            <person name="Willems A."/>
            <person name="Moreira F.M.S."/>
        </authorList>
    </citation>
    <scope>NUCLEOTIDE SEQUENCE [LARGE SCALE GENOMIC DNA]</scope>
    <source>
        <strain evidence="1 2">INPA54B</strain>
    </source>
</reference>
<sequence>MQTPSVAIDGGKFKAVNNRDRNFTHAKMVRRKAQIEKASVDICVNSIAPIGRSHRKRSASKR</sequence>
<gene>
    <name evidence="1" type="ORF">CVM73_20220</name>
</gene>
<protein>
    <submittedName>
        <fullName evidence="1">Uncharacterized protein</fullName>
    </submittedName>
</protein>
<dbReference type="EMBL" id="PGVG01000016">
    <property type="protein sequence ID" value="PJG53509.1"/>
    <property type="molecule type" value="Genomic_DNA"/>
</dbReference>
<dbReference type="AlphaFoldDB" id="A0A2M8R6T9"/>
<dbReference type="Proteomes" id="UP000231194">
    <property type="component" value="Unassembled WGS sequence"/>
</dbReference>
<accession>A0A2M8R6T9</accession>